<dbReference type="Proteomes" id="UP000004080">
    <property type="component" value="Unassembled WGS sequence"/>
</dbReference>
<feature type="coiled-coil region" evidence="1">
    <location>
        <begin position="281"/>
        <end position="308"/>
    </location>
</feature>
<dbReference type="PANTHER" id="PTHR38443:SF2">
    <property type="entry name" value="NON-HEMOLYTIC ENTEROTOXIN LYTIC COMPONENT L1"/>
    <property type="match status" value="1"/>
</dbReference>
<name>I8AH38_9BACL</name>
<dbReference type="RefSeq" id="WP_007202812.1">
    <property type="nucleotide sequence ID" value="NZ_AKKV01000030.1"/>
</dbReference>
<dbReference type="PANTHER" id="PTHR38443">
    <property type="match status" value="1"/>
</dbReference>
<dbReference type="eggNOG" id="COG0083">
    <property type="taxonomic scope" value="Bacteria"/>
</dbReference>
<evidence type="ECO:0000256" key="2">
    <source>
        <dbReference type="SAM" id="SignalP"/>
    </source>
</evidence>
<evidence type="ECO:0000313" key="4">
    <source>
        <dbReference type="Proteomes" id="UP000004080"/>
    </source>
</evidence>
<sequence>MSKKPYKVMTVTALAAALFTGSVVPAYAATNDAPAAVKSVKAAAQKEVSYQLGPDGLREALAETGNHTIVMDLYALSVLKQANITLNGVTSIDDTLKGKINSHQSLSKANANFWLDTVKPHIVQTNQNIVNYDTKFSTYYNTLIKAVDDGNKKTLETGLTKLKTEISGNQEEVENLIQELQSFRNKLSKDTQSFKDDANEVTAILASEDAGIPLLENQITTYNKTVRDLNGAIIGSAVATAIGPLAIVGGAIVIATGVGTPLGVAIIAGGAAATVGGTVGIVLATKARDEAQESLKNVTKELSNAKLQVGYITNVKNQLGTLTDTIDQAITSLEAIKTQWSRMDSKYTSLIKNVKTLDPEDLDFIKEDLEVSKKSWNDVKTYADNLFQQNNVKVTEAK</sequence>
<proteinExistence type="predicted"/>
<evidence type="ECO:0000313" key="3">
    <source>
        <dbReference type="EMBL" id="EIT84744.1"/>
    </source>
</evidence>
<dbReference type="InterPro" id="IPR052785">
    <property type="entry name" value="Enterotoxin_cmpnt"/>
</dbReference>
<feature type="coiled-coil region" evidence="1">
    <location>
        <begin position="159"/>
        <end position="193"/>
    </location>
</feature>
<protein>
    <submittedName>
        <fullName evidence="3">Non-hemolytic enterotoxin b</fullName>
    </submittedName>
</protein>
<keyword evidence="1" id="KW-0175">Coiled coil</keyword>
<accession>I8AH38</accession>
<comment type="caution">
    <text evidence="3">The sequence shown here is derived from an EMBL/GenBank/DDBJ whole genome shotgun (WGS) entry which is preliminary data.</text>
</comment>
<feature type="signal peptide" evidence="2">
    <location>
        <begin position="1"/>
        <end position="28"/>
    </location>
</feature>
<dbReference type="Gene3D" id="1.20.1170.10">
    <property type="match status" value="1"/>
</dbReference>
<dbReference type="SUPFAM" id="SSF58100">
    <property type="entry name" value="Bacterial hemolysins"/>
    <property type="match status" value="1"/>
</dbReference>
<dbReference type="PATRIC" id="fig|1196324.3.peg.2797"/>
<dbReference type="Pfam" id="PF05791">
    <property type="entry name" value="Bacillus_HBL"/>
    <property type="match status" value="1"/>
</dbReference>
<dbReference type="CDD" id="cd22653">
    <property type="entry name" value="ClyA_HblB-like"/>
    <property type="match status" value="1"/>
</dbReference>
<keyword evidence="4" id="KW-1185">Reference proteome</keyword>
<reference evidence="3 4" key="1">
    <citation type="journal article" date="2012" name="J. Bacteriol.">
        <title>Genome of Bacillus macauensis ZFHKF-1, a Long-Chain-Forming Bacterium.</title>
        <authorList>
            <person name="Cai L."/>
            <person name="Zhang T."/>
        </authorList>
    </citation>
    <scope>NUCLEOTIDE SEQUENCE [LARGE SCALE GENOMIC DNA]</scope>
    <source>
        <strain evidence="3 4">ZFHKF-1</strain>
    </source>
</reference>
<dbReference type="InterPro" id="IPR008414">
    <property type="entry name" value="HBL"/>
</dbReference>
<feature type="chain" id="PRO_5003713270" evidence="2">
    <location>
        <begin position="29"/>
        <end position="398"/>
    </location>
</feature>
<dbReference type="GO" id="GO:0016020">
    <property type="term" value="C:membrane"/>
    <property type="evidence" value="ECO:0007669"/>
    <property type="project" value="InterPro"/>
</dbReference>
<organism evidence="3 4">
    <name type="scientific">Fictibacillus macauensis ZFHKF-1</name>
    <dbReference type="NCBI Taxonomy" id="1196324"/>
    <lineage>
        <taxon>Bacteria</taxon>
        <taxon>Bacillati</taxon>
        <taxon>Bacillota</taxon>
        <taxon>Bacilli</taxon>
        <taxon>Bacillales</taxon>
        <taxon>Fictibacillaceae</taxon>
        <taxon>Fictibacillus</taxon>
    </lineage>
</organism>
<gene>
    <name evidence="3" type="ORF">A374_13670</name>
</gene>
<evidence type="ECO:0000256" key="1">
    <source>
        <dbReference type="SAM" id="Coils"/>
    </source>
</evidence>
<keyword evidence="2" id="KW-0732">Signal</keyword>
<dbReference type="OrthoDB" id="2925033at2"/>
<dbReference type="STRING" id="1196324.A374_13670"/>
<dbReference type="AlphaFoldDB" id="I8AH38"/>
<dbReference type="EMBL" id="AKKV01000030">
    <property type="protein sequence ID" value="EIT84744.1"/>
    <property type="molecule type" value="Genomic_DNA"/>
</dbReference>